<accession>A0A6J7WT44</accession>
<organism evidence="8">
    <name type="scientific">uncultured Caudovirales phage</name>
    <dbReference type="NCBI Taxonomy" id="2100421"/>
    <lineage>
        <taxon>Viruses</taxon>
        <taxon>Duplodnaviria</taxon>
        <taxon>Heunggongvirae</taxon>
        <taxon>Uroviricota</taxon>
        <taxon>Caudoviricetes</taxon>
        <taxon>Peduoviridae</taxon>
        <taxon>Maltschvirus</taxon>
        <taxon>Maltschvirus maltsch</taxon>
    </lineage>
</organism>
<sequence length="315" mass="35172">MSIVEKARGRWTPLLKHFGIDFKVKRHGPCPICGGKDRFIVDDKEGLGTFHCNQCGAGTGFTLLQKVKGWDMKQTMLEVSKIVGGMSKMEIKPELSDEQRRKALNEVWTGARDITDDDPAYSYIYKRTGLRDMPKTLRYHAGLYHPDARVNIPAIVAKVTDLDNRPVSIHRTFITAEGEKAKVERPKMLMQGSLPEGAAIRLFPYQDALGITEGIETAISCFAIFGIPTWAAISAAMLVKWTPPPVVKRVYVFGDNDDNFTGQLAAYRLGWKLNNEKSLDIVRVVVPEIRGADWNDVLTLHGSVAAREMVKGKLE</sequence>
<dbReference type="Pfam" id="PF08273">
    <property type="entry name" value="Zn_Ribbon_Prim"/>
    <property type="match status" value="1"/>
</dbReference>
<dbReference type="GO" id="GO:0016779">
    <property type="term" value="F:nucleotidyltransferase activity"/>
    <property type="evidence" value="ECO:0007669"/>
    <property type="project" value="UniProtKB-KW"/>
</dbReference>
<dbReference type="Pfam" id="PF23639">
    <property type="entry name" value="DUF7146"/>
    <property type="match status" value="1"/>
</dbReference>
<dbReference type="GO" id="GO:0006269">
    <property type="term" value="P:DNA replication, synthesis of primer"/>
    <property type="evidence" value="ECO:0007669"/>
    <property type="project" value="UniProtKB-KW"/>
</dbReference>
<dbReference type="GO" id="GO:0008270">
    <property type="term" value="F:zinc ion binding"/>
    <property type="evidence" value="ECO:0007669"/>
    <property type="project" value="InterPro"/>
</dbReference>
<dbReference type="GO" id="GO:0004386">
    <property type="term" value="F:helicase activity"/>
    <property type="evidence" value="ECO:0007669"/>
    <property type="project" value="InterPro"/>
</dbReference>
<dbReference type="InterPro" id="IPR055570">
    <property type="entry name" value="DUF7146"/>
</dbReference>
<evidence type="ECO:0000256" key="6">
    <source>
        <dbReference type="ARBA" id="ARBA00023163"/>
    </source>
</evidence>
<gene>
    <name evidence="8" type="ORF">UFOVP237_43</name>
</gene>
<dbReference type="GO" id="GO:0003677">
    <property type="term" value="F:DNA binding"/>
    <property type="evidence" value="ECO:0007669"/>
    <property type="project" value="InterPro"/>
</dbReference>
<dbReference type="InterPro" id="IPR006171">
    <property type="entry name" value="TOPRIM_dom"/>
</dbReference>
<dbReference type="InterPro" id="IPR013237">
    <property type="entry name" value="Phage_T7_Gp4_N"/>
</dbReference>
<evidence type="ECO:0000256" key="4">
    <source>
        <dbReference type="ARBA" id="ARBA00022695"/>
    </source>
</evidence>
<keyword evidence="3" id="KW-0808">Transferase</keyword>
<dbReference type="InterPro" id="IPR034154">
    <property type="entry name" value="TOPRIM_DnaG/twinkle"/>
</dbReference>
<dbReference type="SUPFAM" id="SSF57783">
    <property type="entry name" value="Zinc beta-ribbon"/>
    <property type="match status" value="1"/>
</dbReference>
<proteinExistence type="predicted"/>
<dbReference type="Gene3D" id="3.90.580.10">
    <property type="entry name" value="Zinc finger, CHC2-type domain"/>
    <property type="match status" value="1"/>
</dbReference>
<keyword evidence="1" id="KW-0240">DNA-directed RNA polymerase</keyword>
<dbReference type="SMART" id="SM00778">
    <property type="entry name" value="Prim_Zn_Ribbon"/>
    <property type="match status" value="1"/>
</dbReference>
<dbReference type="EMBL" id="LR798277">
    <property type="protein sequence ID" value="CAB5219968.1"/>
    <property type="molecule type" value="Genomic_DNA"/>
</dbReference>
<dbReference type="InterPro" id="IPR036977">
    <property type="entry name" value="DNA_primase_Znf_CHC2"/>
</dbReference>
<keyword evidence="5" id="KW-0235">DNA replication</keyword>
<protein>
    <submittedName>
        <fullName evidence="8">Archaeal primase DnaG/twinkle, TOPRIM domain</fullName>
    </submittedName>
</protein>
<feature type="domain" description="DNA primase/helicase Gp4 N-terminal Bacteriophage T7-like" evidence="7">
    <location>
        <begin position="25"/>
        <end position="61"/>
    </location>
</feature>
<evidence type="ECO:0000256" key="5">
    <source>
        <dbReference type="ARBA" id="ARBA00022705"/>
    </source>
</evidence>
<dbReference type="CDD" id="cd01029">
    <property type="entry name" value="TOPRIM_primases"/>
    <property type="match status" value="1"/>
</dbReference>
<keyword evidence="2" id="KW-0639">Primosome</keyword>
<dbReference type="Gene3D" id="3.40.1360.10">
    <property type="match status" value="1"/>
</dbReference>
<evidence type="ECO:0000256" key="3">
    <source>
        <dbReference type="ARBA" id="ARBA00022679"/>
    </source>
</evidence>
<evidence type="ECO:0000259" key="7">
    <source>
        <dbReference type="SMART" id="SM00778"/>
    </source>
</evidence>
<dbReference type="GO" id="GO:0000428">
    <property type="term" value="C:DNA-directed RNA polymerase complex"/>
    <property type="evidence" value="ECO:0007669"/>
    <property type="project" value="UniProtKB-KW"/>
</dbReference>
<dbReference type="Pfam" id="PF13362">
    <property type="entry name" value="Toprim_3"/>
    <property type="match status" value="1"/>
</dbReference>
<evidence type="ECO:0000256" key="2">
    <source>
        <dbReference type="ARBA" id="ARBA00022515"/>
    </source>
</evidence>
<evidence type="ECO:0000256" key="1">
    <source>
        <dbReference type="ARBA" id="ARBA00022478"/>
    </source>
</evidence>
<name>A0A6J7WT44_9CAUD</name>
<reference evidence="8" key="1">
    <citation type="submission" date="2020-05" db="EMBL/GenBank/DDBJ databases">
        <authorList>
            <person name="Chiriac C."/>
            <person name="Salcher M."/>
            <person name="Ghai R."/>
            <person name="Kavagutti S V."/>
        </authorList>
    </citation>
    <scope>NUCLEOTIDE SEQUENCE</scope>
</reference>
<keyword evidence="4" id="KW-0548">Nucleotidyltransferase</keyword>
<evidence type="ECO:0000313" key="8">
    <source>
        <dbReference type="EMBL" id="CAB5219968.1"/>
    </source>
</evidence>
<keyword evidence="6" id="KW-0804">Transcription</keyword>